<accession>A0A225VK00</accession>
<evidence type="ECO:0000313" key="1">
    <source>
        <dbReference type="EMBL" id="OWZ05097.1"/>
    </source>
</evidence>
<gene>
    <name evidence="1" type="ORF">PHMEG_00022880</name>
</gene>
<dbReference type="OrthoDB" id="93327at2759"/>
<keyword evidence="2" id="KW-1185">Reference proteome</keyword>
<comment type="caution">
    <text evidence="1">The sequence shown here is derived from an EMBL/GenBank/DDBJ whole genome shotgun (WGS) entry which is preliminary data.</text>
</comment>
<proteinExistence type="predicted"/>
<organism evidence="1 2">
    <name type="scientific">Phytophthora megakarya</name>
    <dbReference type="NCBI Taxonomy" id="4795"/>
    <lineage>
        <taxon>Eukaryota</taxon>
        <taxon>Sar</taxon>
        <taxon>Stramenopiles</taxon>
        <taxon>Oomycota</taxon>
        <taxon>Peronosporomycetes</taxon>
        <taxon>Peronosporales</taxon>
        <taxon>Peronosporaceae</taxon>
        <taxon>Phytophthora</taxon>
    </lineage>
</organism>
<name>A0A225VK00_9STRA</name>
<evidence type="ECO:0000313" key="2">
    <source>
        <dbReference type="Proteomes" id="UP000198211"/>
    </source>
</evidence>
<dbReference type="AlphaFoldDB" id="A0A225VK00"/>
<dbReference type="EMBL" id="NBNE01004610">
    <property type="protein sequence ID" value="OWZ05097.1"/>
    <property type="molecule type" value="Genomic_DNA"/>
</dbReference>
<dbReference type="Proteomes" id="UP000198211">
    <property type="component" value="Unassembled WGS sequence"/>
</dbReference>
<sequence>PEVLDTLHLRHRLEVLKNLVITSQSNSLPSLWTLMYPEKGSPVELRIHSDFSGGCFHEPLKINVTDNLFTKYPKFFQTGITALSIASAAIPFGVAGAAAEKVLEDHV</sequence>
<protein>
    <submittedName>
        <fullName evidence="1">Uncharacterized protein</fullName>
    </submittedName>
</protein>
<dbReference type="STRING" id="4795.A0A225VK00"/>
<feature type="non-terminal residue" evidence="1">
    <location>
        <position position="1"/>
    </location>
</feature>
<reference evidence="2" key="1">
    <citation type="submission" date="2017-03" db="EMBL/GenBank/DDBJ databases">
        <title>Phytopthora megakarya and P. palmivora, two closely related causual agents of cacao black pod achieved similar genome size and gene model numbers by different mechanisms.</title>
        <authorList>
            <person name="Ali S."/>
            <person name="Shao J."/>
            <person name="Larry D.J."/>
            <person name="Kronmiller B."/>
            <person name="Shen D."/>
            <person name="Strem M.D."/>
            <person name="Melnick R.L."/>
            <person name="Guiltinan M.J."/>
            <person name="Tyler B.M."/>
            <person name="Meinhardt L.W."/>
            <person name="Bailey B.A."/>
        </authorList>
    </citation>
    <scope>NUCLEOTIDE SEQUENCE [LARGE SCALE GENOMIC DNA]</scope>
    <source>
        <strain evidence="2">zdho120</strain>
    </source>
</reference>